<evidence type="ECO:0000259" key="2">
    <source>
        <dbReference type="PROSITE" id="PS50943"/>
    </source>
</evidence>
<dbReference type="Gene3D" id="2.60.120.10">
    <property type="entry name" value="Jelly Rolls"/>
    <property type="match status" value="1"/>
</dbReference>
<dbReference type="SUPFAM" id="SSF47413">
    <property type="entry name" value="lambda repressor-like DNA-binding domains"/>
    <property type="match status" value="1"/>
</dbReference>
<dbReference type="Pfam" id="PF07883">
    <property type="entry name" value="Cupin_2"/>
    <property type="match status" value="1"/>
</dbReference>
<dbReference type="GO" id="GO:0005829">
    <property type="term" value="C:cytosol"/>
    <property type="evidence" value="ECO:0007669"/>
    <property type="project" value="TreeGrafter"/>
</dbReference>
<dbReference type="InterPro" id="IPR013096">
    <property type="entry name" value="Cupin_2"/>
</dbReference>
<keyword evidence="5" id="KW-1185">Reference proteome</keyword>
<evidence type="ECO:0000313" key="3">
    <source>
        <dbReference type="EMBL" id="SFH34705.1"/>
    </source>
</evidence>
<reference evidence="4 6" key="2">
    <citation type="submission" date="2019-03" db="EMBL/GenBank/DDBJ databases">
        <title>Genomics of glacier-inhabiting Cryobacterium strains.</title>
        <authorList>
            <person name="Liu Q."/>
            <person name="Xin Y.-H."/>
        </authorList>
    </citation>
    <scope>NUCLEOTIDE SEQUENCE [LARGE SCALE GENOMIC DNA]</scope>
    <source>
        <strain evidence="4 6">Hh34</strain>
    </source>
</reference>
<dbReference type="Pfam" id="PF01381">
    <property type="entry name" value="HTH_3"/>
    <property type="match status" value="1"/>
</dbReference>
<dbReference type="Proteomes" id="UP000199681">
    <property type="component" value="Unassembled WGS sequence"/>
</dbReference>
<dbReference type="GO" id="GO:0003677">
    <property type="term" value="F:DNA binding"/>
    <property type="evidence" value="ECO:0007669"/>
    <property type="project" value="UniProtKB-KW"/>
</dbReference>
<feature type="domain" description="HTH cro/C1-type" evidence="2">
    <location>
        <begin position="19"/>
        <end position="73"/>
    </location>
</feature>
<evidence type="ECO:0000256" key="1">
    <source>
        <dbReference type="ARBA" id="ARBA00023125"/>
    </source>
</evidence>
<dbReference type="InterPro" id="IPR010982">
    <property type="entry name" value="Lambda_DNA-bd_dom_sf"/>
</dbReference>
<dbReference type="Gene3D" id="1.10.260.40">
    <property type="entry name" value="lambda repressor-like DNA-binding domains"/>
    <property type="match status" value="1"/>
</dbReference>
<proteinExistence type="predicted"/>
<dbReference type="EMBL" id="FOPW01000003">
    <property type="protein sequence ID" value="SFH34705.1"/>
    <property type="molecule type" value="Genomic_DNA"/>
</dbReference>
<dbReference type="STRING" id="995038.SAMN05216274_103261"/>
<dbReference type="Proteomes" id="UP000297963">
    <property type="component" value="Unassembled WGS sequence"/>
</dbReference>
<comment type="caution">
    <text evidence="4">The sequence shown here is derived from an EMBL/GenBank/DDBJ whole genome shotgun (WGS) entry which is preliminary data.</text>
</comment>
<dbReference type="InterPro" id="IPR001387">
    <property type="entry name" value="Cro/C1-type_HTH"/>
</dbReference>
<dbReference type="GO" id="GO:0003700">
    <property type="term" value="F:DNA-binding transcription factor activity"/>
    <property type="evidence" value="ECO:0007669"/>
    <property type="project" value="TreeGrafter"/>
</dbReference>
<dbReference type="CDD" id="cd02209">
    <property type="entry name" value="cupin_XRE_C"/>
    <property type="match status" value="1"/>
</dbReference>
<evidence type="ECO:0000313" key="4">
    <source>
        <dbReference type="EMBL" id="TFB82818.1"/>
    </source>
</evidence>
<dbReference type="InterPro" id="IPR011051">
    <property type="entry name" value="RmlC_Cupin_sf"/>
</dbReference>
<dbReference type="CDD" id="cd00093">
    <property type="entry name" value="HTH_XRE"/>
    <property type="match status" value="1"/>
</dbReference>
<accession>A0A1I2ZAR3</accession>
<keyword evidence="1" id="KW-0238">DNA-binding</keyword>
<dbReference type="SUPFAM" id="SSF51182">
    <property type="entry name" value="RmlC-like cupins"/>
    <property type="match status" value="1"/>
</dbReference>
<dbReference type="PANTHER" id="PTHR46797">
    <property type="entry name" value="HTH-TYPE TRANSCRIPTIONAL REGULATOR"/>
    <property type="match status" value="1"/>
</dbReference>
<dbReference type="AlphaFoldDB" id="A0A1I2ZAR3"/>
<dbReference type="PANTHER" id="PTHR46797:SF1">
    <property type="entry name" value="METHYLPHOSPHONATE SYNTHASE"/>
    <property type="match status" value="1"/>
</dbReference>
<protein>
    <submittedName>
        <fullName evidence="3">Cupin domain-containing protein</fullName>
    </submittedName>
    <submittedName>
        <fullName evidence="4">XRE family transcriptional regulator</fullName>
    </submittedName>
</protein>
<name>A0A1I2ZAR3_9MICO</name>
<evidence type="ECO:0000313" key="5">
    <source>
        <dbReference type="Proteomes" id="UP000199681"/>
    </source>
</evidence>
<organism evidence="4 6">
    <name type="scientific">Cryobacterium levicorallinum</name>
    <dbReference type="NCBI Taxonomy" id="995038"/>
    <lineage>
        <taxon>Bacteria</taxon>
        <taxon>Bacillati</taxon>
        <taxon>Actinomycetota</taxon>
        <taxon>Actinomycetes</taxon>
        <taxon>Micrococcales</taxon>
        <taxon>Microbacteriaceae</taxon>
        <taxon>Cryobacterium</taxon>
    </lineage>
</organism>
<reference evidence="3 5" key="1">
    <citation type="submission" date="2016-10" db="EMBL/GenBank/DDBJ databases">
        <authorList>
            <person name="Varghese N."/>
            <person name="Submissions S."/>
        </authorList>
    </citation>
    <scope>NUCLEOTIDE SEQUENCE [LARGE SCALE GENOMIC DNA]</scope>
    <source>
        <strain evidence="3 5">GMCC 1.11211</strain>
    </source>
</reference>
<dbReference type="PROSITE" id="PS50943">
    <property type="entry name" value="HTH_CROC1"/>
    <property type="match status" value="1"/>
</dbReference>
<evidence type="ECO:0000313" key="6">
    <source>
        <dbReference type="Proteomes" id="UP000297963"/>
    </source>
</evidence>
<sequence length="205" mass="21427">MHRVGVEPDDLAAVIGARIRACRHALKWTLDEVAAQSGVSRRMIVKVEKGEANPSVATLLLLSDALGIDLPTLVAARDGVPAALTRRGDGAELWSSPSGGSGILLAGTPSPDVLELWQWTLAPGDTHENTPHVAGTREILHVGRGVVNLTVGPDEVSLSPGDTFAFDGDQAHAYANTSKSTAEFTLAVFEPGVGTSSPRPSHQTT</sequence>
<gene>
    <name evidence="4" type="ORF">E3O11_13265</name>
    <name evidence="3" type="ORF">SAMN05216274_103261</name>
</gene>
<dbReference type="InterPro" id="IPR014710">
    <property type="entry name" value="RmlC-like_jellyroll"/>
</dbReference>
<dbReference type="EMBL" id="SOFE01000023">
    <property type="protein sequence ID" value="TFB82818.1"/>
    <property type="molecule type" value="Genomic_DNA"/>
</dbReference>
<dbReference type="SMART" id="SM00530">
    <property type="entry name" value="HTH_XRE"/>
    <property type="match status" value="1"/>
</dbReference>
<dbReference type="InterPro" id="IPR050807">
    <property type="entry name" value="TransReg_Diox_bact_type"/>
</dbReference>